<dbReference type="InterPro" id="IPR051336">
    <property type="entry name" value="RhoGEF_Guanine_NuclExch_SF"/>
</dbReference>
<dbReference type="Gene3D" id="1.20.900.10">
    <property type="entry name" value="Dbl homology (DH) domain"/>
    <property type="match status" value="1"/>
</dbReference>
<reference evidence="8" key="3">
    <citation type="submission" date="2020-05" db="EMBL/GenBank/DDBJ databases">
        <title>Electrophorus electricus (electric eel) genome, fEleEle1, primary haplotype.</title>
        <authorList>
            <person name="Myers G."/>
            <person name="Meyer A."/>
            <person name="Fedrigo O."/>
            <person name="Formenti G."/>
            <person name="Rhie A."/>
            <person name="Tracey A."/>
            <person name="Sims Y."/>
            <person name="Jarvis E.D."/>
        </authorList>
    </citation>
    <scope>NUCLEOTIDE SEQUENCE [LARGE SCALE GENOMIC DNA]</scope>
</reference>
<evidence type="ECO:0000256" key="2">
    <source>
        <dbReference type="ARBA" id="ARBA00022658"/>
    </source>
</evidence>
<feature type="compositionally biased region" description="Low complexity" evidence="4">
    <location>
        <begin position="333"/>
        <end position="360"/>
    </location>
</feature>
<dbReference type="InterPro" id="IPR011993">
    <property type="entry name" value="PH-like_dom_sf"/>
</dbReference>
<dbReference type="GeneTree" id="ENSGT00940000155248"/>
<dbReference type="SMART" id="SM00325">
    <property type="entry name" value="RhoGEF"/>
    <property type="match status" value="1"/>
</dbReference>
<dbReference type="AlphaFoldDB" id="A0A4W4FCL0"/>
<evidence type="ECO:0000256" key="3">
    <source>
        <dbReference type="PROSITE-ProRule" id="PRU00192"/>
    </source>
</evidence>
<dbReference type="PANTHER" id="PTHR22826:SF49">
    <property type="entry name" value="KALIRIN"/>
    <property type="match status" value="1"/>
</dbReference>
<evidence type="ECO:0000256" key="1">
    <source>
        <dbReference type="ARBA" id="ARBA00022443"/>
    </source>
</evidence>
<dbReference type="GO" id="GO:0014069">
    <property type="term" value="C:postsynaptic density"/>
    <property type="evidence" value="ECO:0007669"/>
    <property type="project" value="TreeGrafter"/>
</dbReference>
<dbReference type="SUPFAM" id="SSF50729">
    <property type="entry name" value="PH domain-like"/>
    <property type="match status" value="1"/>
</dbReference>
<feature type="compositionally biased region" description="Basic and acidic residues" evidence="4">
    <location>
        <begin position="32"/>
        <end position="42"/>
    </location>
</feature>
<dbReference type="InterPro" id="IPR001849">
    <property type="entry name" value="PH_domain"/>
</dbReference>
<dbReference type="FunFam" id="2.30.30.40:FF:000038">
    <property type="entry name" value="kalirin isoform X1"/>
    <property type="match status" value="1"/>
</dbReference>
<dbReference type="PROSITE" id="PS50003">
    <property type="entry name" value="PH_DOMAIN"/>
    <property type="match status" value="1"/>
</dbReference>
<dbReference type="SUPFAM" id="SSF48065">
    <property type="entry name" value="DBL homology domain (DH-domain)"/>
    <property type="match status" value="1"/>
</dbReference>
<dbReference type="Pfam" id="PF23587">
    <property type="entry name" value="SH3_KALRN"/>
    <property type="match status" value="1"/>
</dbReference>
<protein>
    <recommendedName>
        <fullName evidence="10">Kalirin RhoGEF kinase b</fullName>
    </recommendedName>
</protein>
<dbReference type="InterPro" id="IPR001452">
    <property type="entry name" value="SH3_domain"/>
</dbReference>
<dbReference type="PANTHER" id="PTHR22826">
    <property type="entry name" value="RHO GUANINE EXCHANGE FACTOR-RELATED"/>
    <property type="match status" value="1"/>
</dbReference>
<dbReference type="InterPro" id="IPR036028">
    <property type="entry name" value="SH3-like_dom_sf"/>
</dbReference>
<evidence type="ECO:0000256" key="4">
    <source>
        <dbReference type="SAM" id="MobiDB-lite"/>
    </source>
</evidence>
<dbReference type="PROSITE" id="PS50010">
    <property type="entry name" value="DH_2"/>
    <property type="match status" value="1"/>
</dbReference>
<evidence type="ECO:0008006" key="10">
    <source>
        <dbReference type="Google" id="ProtNLM"/>
    </source>
</evidence>
<dbReference type="InterPro" id="IPR035899">
    <property type="entry name" value="DBL_dom_sf"/>
</dbReference>
<dbReference type="PROSITE" id="PS50002">
    <property type="entry name" value="SH3"/>
    <property type="match status" value="1"/>
</dbReference>
<dbReference type="SUPFAM" id="SSF50044">
    <property type="entry name" value="SH3-domain"/>
    <property type="match status" value="1"/>
</dbReference>
<dbReference type="Gene3D" id="2.30.29.30">
    <property type="entry name" value="Pleckstrin-homology domain (PH domain)/Phosphotyrosine-binding domain (PTB)"/>
    <property type="match status" value="1"/>
</dbReference>
<evidence type="ECO:0000313" key="8">
    <source>
        <dbReference type="Ensembl" id="ENSEEEP00000022591.2"/>
    </source>
</evidence>
<accession>A0A4W4FCL0</accession>
<sequence length="447" mass="50614">MEIIKDPSAQEEKTPEPGSFPSFGSVAVSDQTPRDPETEKKNKALRGRMFVLNEMVQTEKDYVKDLGIVVEGFMRRVTEKVAFLFFMGELEKCVQDQDKLAELFIKHERRLHMYVIYCQNKPRSEFIVAEYDTYFEEVKQEINSRLSISDYLIKPIQRITKYQLLLKDFLKYSSKAGLDCQEIEKAVDLMFLVPKRCNDMMNLGRLQGYEGKLTAQGKLLQQDTFFVTEQDSGVLSRSKERRVFLFEQIVIFSELLRKGSATPGYQFKRSIKVSYLNMDGQVEGDPCKFVLSCRGSSERLTLQAANVDIKQEWVRSIRELLDLQSSFLTGNESGSLSRQASSSSRSSSSHSSTPLKPASSTHDSPAHKPSKHQEEELDEAECNGLSSVLVTQDYNAVKEDEICVVVGEKVQILASNQQNMCLVYRPANSQSPAAEGWVPGHVLSSTQ</sequence>
<organism evidence="8 9">
    <name type="scientific">Electrophorus electricus</name>
    <name type="common">Electric eel</name>
    <name type="synonym">Gymnotus electricus</name>
    <dbReference type="NCBI Taxonomy" id="8005"/>
    <lineage>
        <taxon>Eukaryota</taxon>
        <taxon>Metazoa</taxon>
        <taxon>Chordata</taxon>
        <taxon>Craniata</taxon>
        <taxon>Vertebrata</taxon>
        <taxon>Euteleostomi</taxon>
        <taxon>Actinopterygii</taxon>
        <taxon>Neopterygii</taxon>
        <taxon>Teleostei</taxon>
        <taxon>Ostariophysi</taxon>
        <taxon>Gymnotiformes</taxon>
        <taxon>Gymnotoidei</taxon>
        <taxon>Gymnotidae</taxon>
        <taxon>Electrophorus</taxon>
    </lineage>
</organism>
<feature type="region of interest" description="Disordered" evidence="4">
    <location>
        <begin position="330"/>
        <end position="379"/>
    </location>
</feature>
<reference evidence="8" key="4">
    <citation type="submission" date="2025-08" db="UniProtKB">
        <authorList>
            <consortium name="Ensembl"/>
        </authorList>
    </citation>
    <scope>IDENTIFICATION</scope>
</reference>
<evidence type="ECO:0000259" key="6">
    <source>
        <dbReference type="PROSITE" id="PS50003"/>
    </source>
</evidence>
<keyword evidence="2" id="KW-0344">Guanine-nucleotide releasing factor</keyword>
<evidence type="ECO:0000259" key="7">
    <source>
        <dbReference type="PROSITE" id="PS50010"/>
    </source>
</evidence>
<dbReference type="GO" id="GO:0035556">
    <property type="term" value="P:intracellular signal transduction"/>
    <property type="evidence" value="ECO:0007669"/>
    <property type="project" value="TreeGrafter"/>
</dbReference>
<dbReference type="Gene3D" id="2.30.30.40">
    <property type="entry name" value="SH3 Domains"/>
    <property type="match status" value="1"/>
</dbReference>
<dbReference type="STRING" id="8005.ENSEEEP00000022591"/>
<dbReference type="InterPro" id="IPR000219">
    <property type="entry name" value="DH_dom"/>
</dbReference>
<evidence type="ECO:0000313" key="9">
    <source>
        <dbReference type="Proteomes" id="UP000314983"/>
    </source>
</evidence>
<feature type="domain" description="DH" evidence="7">
    <location>
        <begin position="47"/>
        <end position="200"/>
    </location>
</feature>
<feature type="domain" description="SH3" evidence="5">
    <location>
        <begin position="383"/>
        <end position="447"/>
    </location>
</feature>
<dbReference type="Proteomes" id="UP000314983">
    <property type="component" value="Chromosome 1"/>
</dbReference>
<feature type="compositionally biased region" description="Basic and acidic residues" evidence="4">
    <location>
        <begin position="1"/>
        <end position="15"/>
    </location>
</feature>
<dbReference type="Pfam" id="PF00621">
    <property type="entry name" value="RhoGEF"/>
    <property type="match status" value="1"/>
</dbReference>
<dbReference type="GO" id="GO:0007411">
    <property type="term" value="P:axon guidance"/>
    <property type="evidence" value="ECO:0007669"/>
    <property type="project" value="TreeGrafter"/>
</dbReference>
<feature type="domain" description="PH" evidence="6">
    <location>
        <begin position="212"/>
        <end position="322"/>
    </location>
</feature>
<dbReference type="Pfam" id="PF22697">
    <property type="entry name" value="SOS1_NGEF_PH"/>
    <property type="match status" value="1"/>
</dbReference>
<reference evidence="8" key="5">
    <citation type="submission" date="2025-09" db="UniProtKB">
        <authorList>
            <consortium name="Ensembl"/>
        </authorList>
    </citation>
    <scope>IDENTIFICATION</scope>
</reference>
<proteinExistence type="predicted"/>
<dbReference type="InterPro" id="IPR055251">
    <property type="entry name" value="SOS1_NGEF_PH"/>
</dbReference>
<name>A0A4W4FCL0_ELEEL</name>
<dbReference type="InterPro" id="IPR047053">
    <property type="entry name" value="Kalirin_TRIO_SH3_2"/>
</dbReference>
<feature type="region of interest" description="Disordered" evidence="4">
    <location>
        <begin position="1"/>
        <end position="42"/>
    </location>
</feature>
<reference evidence="9" key="1">
    <citation type="journal article" date="2014" name="Science">
        <title>Nonhuman genetics. Genomic basis for the convergent evolution of electric organs.</title>
        <authorList>
            <person name="Gallant J.R."/>
            <person name="Traeger L.L."/>
            <person name="Volkening J.D."/>
            <person name="Moffett H."/>
            <person name="Chen P.H."/>
            <person name="Novina C.D."/>
            <person name="Phillips G.N.Jr."/>
            <person name="Anand R."/>
            <person name="Wells G.B."/>
            <person name="Pinch M."/>
            <person name="Guth R."/>
            <person name="Unguez G.A."/>
            <person name="Albert J.S."/>
            <person name="Zakon H.H."/>
            <person name="Samanta M.P."/>
            <person name="Sussman M.R."/>
        </authorList>
    </citation>
    <scope>NUCLEOTIDE SEQUENCE [LARGE SCALE GENOMIC DNA]</scope>
</reference>
<gene>
    <name evidence="8" type="primary">kalrnb</name>
</gene>
<dbReference type="GO" id="GO:0019898">
    <property type="term" value="C:extrinsic component of membrane"/>
    <property type="evidence" value="ECO:0007669"/>
    <property type="project" value="TreeGrafter"/>
</dbReference>
<evidence type="ECO:0000259" key="5">
    <source>
        <dbReference type="PROSITE" id="PS50002"/>
    </source>
</evidence>
<dbReference type="SMART" id="SM00233">
    <property type="entry name" value="PH"/>
    <property type="match status" value="1"/>
</dbReference>
<dbReference type="CDD" id="cd00160">
    <property type="entry name" value="RhoGEF"/>
    <property type="match status" value="1"/>
</dbReference>
<dbReference type="OMA" id="SNCCASV"/>
<dbReference type="GO" id="GO:0005085">
    <property type="term" value="F:guanyl-nucleotide exchange factor activity"/>
    <property type="evidence" value="ECO:0007669"/>
    <property type="project" value="UniProtKB-KW"/>
</dbReference>
<keyword evidence="9" id="KW-1185">Reference proteome</keyword>
<dbReference type="GO" id="GO:0005737">
    <property type="term" value="C:cytoplasm"/>
    <property type="evidence" value="ECO:0007669"/>
    <property type="project" value="TreeGrafter"/>
</dbReference>
<dbReference type="Ensembl" id="ENSEEET00000022841.2">
    <property type="protein sequence ID" value="ENSEEEP00000022591.2"/>
    <property type="gene ID" value="ENSEEEG00000010973.2"/>
</dbReference>
<keyword evidence="1 3" id="KW-0728">SH3 domain</keyword>
<reference evidence="9" key="2">
    <citation type="journal article" date="2017" name="Sci. Adv.">
        <title>A tail of two voltages: Proteomic comparison of the three electric organs of the electric eel.</title>
        <authorList>
            <person name="Traeger L.L."/>
            <person name="Sabat G."/>
            <person name="Barrett-Wilt G.A."/>
            <person name="Wells G.B."/>
            <person name="Sussman M.R."/>
        </authorList>
    </citation>
    <scope>NUCLEOTIDE SEQUENCE [LARGE SCALE GENOMIC DNA]</scope>
</reference>